<keyword evidence="1" id="KW-0472">Membrane</keyword>
<dbReference type="STRING" id="387005.A0A183HU27"/>
<feature type="transmembrane region" description="Helical" evidence="1">
    <location>
        <begin position="6"/>
        <end position="32"/>
    </location>
</feature>
<dbReference type="WBParaSite" id="OFLC_0001098901-mRNA-1">
    <property type="protein sequence ID" value="OFLC_0001098901-mRNA-1"/>
    <property type="gene ID" value="OFLC_0001098901"/>
</dbReference>
<accession>A0A183HU27</accession>
<name>A0A183HU27_9BILA</name>
<keyword evidence="1" id="KW-1133">Transmembrane helix</keyword>
<keyword evidence="1" id="KW-0812">Transmembrane</keyword>
<dbReference type="Proteomes" id="UP000267606">
    <property type="component" value="Unassembled WGS sequence"/>
</dbReference>
<gene>
    <name evidence="2" type="ORF">OFLC_LOCUS10980</name>
</gene>
<keyword evidence="3" id="KW-1185">Reference proteome</keyword>
<evidence type="ECO:0000313" key="4">
    <source>
        <dbReference type="WBParaSite" id="OFLC_0001098901-mRNA-1"/>
    </source>
</evidence>
<reference evidence="4" key="1">
    <citation type="submission" date="2016-06" db="UniProtKB">
        <authorList>
            <consortium name="WormBaseParasite"/>
        </authorList>
    </citation>
    <scope>IDENTIFICATION</scope>
</reference>
<dbReference type="EMBL" id="UZAJ01015285">
    <property type="protein sequence ID" value="VDO72855.1"/>
    <property type="molecule type" value="Genomic_DNA"/>
</dbReference>
<evidence type="ECO:0000256" key="1">
    <source>
        <dbReference type="SAM" id="Phobius"/>
    </source>
</evidence>
<proteinExistence type="predicted"/>
<evidence type="ECO:0000313" key="2">
    <source>
        <dbReference type="EMBL" id="VDO72855.1"/>
    </source>
</evidence>
<organism evidence="4">
    <name type="scientific">Onchocerca flexuosa</name>
    <dbReference type="NCBI Taxonomy" id="387005"/>
    <lineage>
        <taxon>Eukaryota</taxon>
        <taxon>Metazoa</taxon>
        <taxon>Ecdysozoa</taxon>
        <taxon>Nematoda</taxon>
        <taxon>Chromadorea</taxon>
        <taxon>Rhabditida</taxon>
        <taxon>Spirurina</taxon>
        <taxon>Spiruromorpha</taxon>
        <taxon>Filarioidea</taxon>
        <taxon>Onchocercidae</taxon>
        <taxon>Onchocerca</taxon>
    </lineage>
</organism>
<dbReference type="AlphaFoldDB" id="A0A183HU27"/>
<evidence type="ECO:0000313" key="3">
    <source>
        <dbReference type="Proteomes" id="UP000267606"/>
    </source>
</evidence>
<reference evidence="2 3" key="2">
    <citation type="submission" date="2018-11" db="EMBL/GenBank/DDBJ databases">
        <authorList>
            <consortium name="Pathogen Informatics"/>
        </authorList>
    </citation>
    <scope>NUCLEOTIDE SEQUENCE [LARGE SCALE GENOMIC DNA]</scope>
</reference>
<protein>
    <submittedName>
        <fullName evidence="4">Sugar ABC transporter permease</fullName>
    </submittedName>
</protein>
<sequence>MCGGLIGISLIYYFIGWKLLYSLLIVILNIIINSVVKNR</sequence>